<evidence type="ECO:0000259" key="1">
    <source>
        <dbReference type="PROSITE" id="PS51742"/>
    </source>
</evidence>
<dbReference type="CDD" id="cd11378">
    <property type="entry name" value="DUF296"/>
    <property type="match status" value="1"/>
</dbReference>
<sequence>MKYQSGNTGRIFVVKFMEGEKPLEELKELAVKENIKSAVFWLIGGLKEGRFVCGPKGDEFPPEPIWKEISGNNEILGIGTLFWYNEEPRLHIHGVYGREDTIKMGCLREEARVFLILEAIVMEIADITAKRQLDERSKMVVLEI</sequence>
<dbReference type="PANTHER" id="PTHR34988">
    <property type="entry name" value="PROTEIN, PUTATIVE-RELATED"/>
    <property type="match status" value="1"/>
</dbReference>
<dbReference type="EMBL" id="CP144373">
    <property type="protein sequence ID" value="XCH47359.1"/>
    <property type="molecule type" value="Genomic_DNA"/>
</dbReference>
<name>A0AAU8GYA6_9BACT</name>
<dbReference type="InterPro" id="IPR005175">
    <property type="entry name" value="PPC_dom"/>
</dbReference>
<dbReference type="AlphaFoldDB" id="A0AAU8GYA6"/>
<gene>
    <name evidence="2" type="ORF">V4D30_03555</name>
</gene>
<reference evidence="2" key="1">
    <citation type="submission" date="2024-01" db="EMBL/GenBank/DDBJ databases">
        <title>The first autotrophic representatives of the genus Thermodesulfovibrio.</title>
        <authorList>
            <person name="Maltseva A.I."/>
            <person name="Elcheninov A.G."/>
            <person name="Kublanov I.V."/>
            <person name="Lebedinsky A.V."/>
            <person name="Frolov E.N."/>
        </authorList>
    </citation>
    <scope>NUCLEOTIDE SEQUENCE</scope>
    <source>
        <strain evidence="2">3907-1M</strain>
    </source>
</reference>
<feature type="domain" description="PPC" evidence="1">
    <location>
        <begin position="6"/>
        <end position="144"/>
    </location>
</feature>
<protein>
    <submittedName>
        <fullName evidence="2">DUF296 domain-containing protein</fullName>
    </submittedName>
</protein>
<proteinExistence type="predicted"/>
<dbReference type="SUPFAM" id="SSF117856">
    <property type="entry name" value="AF0104/ALDC/Ptd012-like"/>
    <property type="match status" value="1"/>
</dbReference>
<dbReference type="PROSITE" id="PS51742">
    <property type="entry name" value="PPC"/>
    <property type="match status" value="1"/>
</dbReference>
<dbReference type="RefSeq" id="WP_353684881.1">
    <property type="nucleotide sequence ID" value="NZ_CP144373.1"/>
</dbReference>
<dbReference type="KEGG" id="taut:V4D30_03555"/>
<dbReference type="Pfam" id="PF03479">
    <property type="entry name" value="PCC"/>
    <property type="match status" value="1"/>
</dbReference>
<dbReference type="Gene3D" id="3.30.1330.80">
    <property type="entry name" value="Hypothetical protein, similar to alpha- acetolactate decarboxylase, domain 2"/>
    <property type="match status" value="1"/>
</dbReference>
<accession>A0AAU8GYA6</accession>
<dbReference type="PANTHER" id="PTHR34988:SF1">
    <property type="entry name" value="DNA-BINDING PROTEIN"/>
    <property type="match status" value="1"/>
</dbReference>
<evidence type="ECO:0000313" key="2">
    <source>
        <dbReference type="EMBL" id="XCH47359.1"/>
    </source>
</evidence>
<organism evidence="2">
    <name type="scientific">Thermodesulfovibrio autotrophicus</name>
    <dbReference type="NCBI Taxonomy" id="3118333"/>
    <lineage>
        <taxon>Bacteria</taxon>
        <taxon>Pseudomonadati</taxon>
        <taxon>Nitrospirota</taxon>
        <taxon>Thermodesulfovibrionia</taxon>
        <taxon>Thermodesulfovibrionales</taxon>
        <taxon>Thermodesulfovibrionaceae</taxon>
        <taxon>Thermodesulfovibrio</taxon>
    </lineage>
</organism>